<keyword evidence="4" id="KW-0645">Protease</keyword>
<evidence type="ECO:0000256" key="2">
    <source>
        <dbReference type="SAM" id="SignalP"/>
    </source>
</evidence>
<dbReference type="RefSeq" id="WP_198915358.1">
    <property type="nucleotide sequence ID" value="NZ_JAEKPD010000005.1"/>
</dbReference>
<gene>
    <name evidence="4" type="ORF">ILP92_05420</name>
</gene>
<dbReference type="InterPro" id="IPR009003">
    <property type="entry name" value="Peptidase_S1_PA"/>
</dbReference>
<keyword evidence="5" id="KW-1185">Reference proteome</keyword>
<feature type="signal peptide" evidence="2">
    <location>
        <begin position="1"/>
        <end position="26"/>
    </location>
</feature>
<feature type="chain" id="PRO_5037969747" evidence="2">
    <location>
        <begin position="27"/>
        <end position="279"/>
    </location>
</feature>
<dbReference type="InterPro" id="IPR043504">
    <property type="entry name" value="Peptidase_S1_PA_chymotrypsin"/>
</dbReference>
<keyword evidence="4" id="KW-0378">Hydrolase</keyword>
<organism evidence="4 5">
    <name type="scientific">Palleronia pontilimi</name>
    <dbReference type="NCBI Taxonomy" id="1964209"/>
    <lineage>
        <taxon>Bacteria</taxon>
        <taxon>Pseudomonadati</taxon>
        <taxon>Pseudomonadota</taxon>
        <taxon>Alphaproteobacteria</taxon>
        <taxon>Rhodobacterales</taxon>
        <taxon>Roseobacteraceae</taxon>
        <taxon>Palleronia</taxon>
    </lineage>
</organism>
<dbReference type="AlphaFoldDB" id="A0A934MDB4"/>
<dbReference type="EMBL" id="JAEKPD010000005">
    <property type="protein sequence ID" value="MBJ3762181.1"/>
    <property type="molecule type" value="Genomic_DNA"/>
</dbReference>
<evidence type="ECO:0000313" key="5">
    <source>
        <dbReference type="Proteomes" id="UP000642488"/>
    </source>
</evidence>
<dbReference type="Gene3D" id="2.40.10.10">
    <property type="entry name" value="Trypsin-like serine proteases"/>
    <property type="match status" value="2"/>
</dbReference>
<proteinExistence type="predicted"/>
<dbReference type="GO" id="GO:0004252">
    <property type="term" value="F:serine-type endopeptidase activity"/>
    <property type="evidence" value="ECO:0007669"/>
    <property type="project" value="InterPro"/>
</dbReference>
<protein>
    <submittedName>
        <fullName evidence="4">Trypsin-like serine protease</fullName>
    </submittedName>
</protein>
<keyword evidence="1 2" id="KW-0732">Signal</keyword>
<dbReference type="SUPFAM" id="SSF50494">
    <property type="entry name" value="Trypsin-like serine proteases"/>
    <property type="match status" value="1"/>
</dbReference>
<dbReference type="InterPro" id="IPR050966">
    <property type="entry name" value="Glutamyl_endopeptidase"/>
</dbReference>
<accession>A0A934MDB4</accession>
<dbReference type="PANTHER" id="PTHR15462">
    <property type="entry name" value="SERINE PROTEASE"/>
    <property type="match status" value="1"/>
</dbReference>
<dbReference type="InterPro" id="IPR001254">
    <property type="entry name" value="Trypsin_dom"/>
</dbReference>
<evidence type="ECO:0000259" key="3">
    <source>
        <dbReference type="Pfam" id="PF00089"/>
    </source>
</evidence>
<reference evidence="4" key="1">
    <citation type="submission" date="2020-12" db="EMBL/GenBank/DDBJ databases">
        <title>Bacterial taxonomy.</title>
        <authorList>
            <person name="Pan X."/>
        </authorList>
    </citation>
    <scope>NUCLEOTIDE SEQUENCE</scope>
    <source>
        <strain evidence="4">KCTC 52957</strain>
    </source>
</reference>
<sequence>MRPFLRRVLLPAAALAASVFAGPAVAIDADVIRTLASRDGSQAFSAIGKLEFANGKFCTATLIAPKLVLTAGHCLFDVRTGGRHSPAEIVFLAGLRDGRAEAHRAVRRVIVHPRYHHGKTGLGDLAVDLALIELDHAIAAEQVAAIDMNGAVRMGTEVGVVSYQFDRSERPDLQEVCHVLNAQDGALITSCNVDFGASGAPILTFDADNVPHLVSVVSAKAEVADQKVSIGTDLKQPVAELLALLDAQGDGVFHRKTPKVVRMGQSEARAMGSAKFLRP</sequence>
<evidence type="ECO:0000313" key="4">
    <source>
        <dbReference type="EMBL" id="MBJ3762181.1"/>
    </source>
</evidence>
<evidence type="ECO:0000256" key="1">
    <source>
        <dbReference type="ARBA" id="ARBA00022729"/>
    </source>
</evidence>
<feature type="domain" description="Peptidase S1" evidence="3">
    <location>
        <begin position="45"/>
        <end position="165"/>
    </location>
</feature>
<dbReference type="InterPro" id="IPR018114">
    <property type="entry name" value="TRYPSIN_HIS"/>
</dbReference>
<dbReference type="Pfam" id="PF00089">
    <property type="entry name" value="Trypsin"/>
    <property type="match status" value="1"/>
</dbReference>
<dbReference type="PROSITE" id="PS00134">
    <property type="entry name" value="TRYPSIN_HIS"/>
    <property type="match status" value="1"/>
</dbReference>
<dbReference type="PANTHER" id="PTHR15462:SF8">
    <property type="entry name" value="SERINE PROTEASE"/>
    <property type="match status" value="1"/>
</dbReference>
<dbReference type="GO" id="GO:0006508">
    <property type="term" value="P:proteolysis"/>
    <property type="evidence" value="ECO:0007669"/>
    <property type="project" value="UniProtKB-KW"/>
</dbReference>
<comment type="caution">
    <text evidence="4">The sequence shown here is derived from an EMBL/GenBank/DDBJ whole genome shotgun (WGS) entry which is preliminary data.</text>
</comment>
<dbReference type="Proteomes" id="UP000642488">
    <property type="component" value="Unassembled WGS sequence"/>
</dbReference>
<name>A0A934MDB4_9RHOB</name>